<keyword evidence="6" id="KW-0539">Nucleus</keyword>
<feature type="region of interest" description="Disordered" evidence="8">
    <location>
        <begin position="319"/>
        <end position="359"/>
    </location>
</feature>
<evidence type="ECO:0000256" key="5">
    <source>
        <dbReference type="ARBA" id="ARBA00022884"/>
    </source>
</evidence>
<dbReference type="SUPFAM" id="SSF90209">
    <property type="entry name" value="Ran binding protein zinc finger-like"/>
    <property type="match status" value="1"/>
</dbReference>
<dbReference type="PROSITE" id="PS50199">
    <property type="entry name" value="ZF_RANBP2_2"/>
    <property type="match status" value="1"/>
</dbReference>
<evidence type="ECO:0000256" key="8">
    <source>
        <dbReference type="SAM" id="MobiDB-lite"/>
    </source>
</evidence>
<keyword evidence="9" id="KW-0732">Signal</keyword>
<evidence type="ECO:0000256" key="2">
    <source>
        <dbReference type="ARBA" id="ARBA00022723"/>
    </source>
</evidence>
<feature type="chain" id="PRO_5042053301" description="RanBP2-type domain-containing protein" evidence="9">
    <location>
        <begin position="24"/>
        <end position="373"/>
    </location>
</feature>
<evidence type="ECO:0000256" key="1">
    <source>
        <dbReference type="ARBA" id="ARBA00004123"/>
    </source>
</evidence>
<protein>
    <recommendedName>
        <fullName evidence="10">RanBP2-type domain-containing protein</fullName>
    </recommendedName>
</protein>
<dbReference type="PROSITE" id="PS01358">
    <property type="entry name" value="ZF_RANBP2_1"/>
    <property type="match status" value="1"/>
</dbReference>
<dbReference type="GO" id="GO:0006355">
    <property type="term" value="P:regulation of DNA-templated transcription"/>
    <property type="evidence" value="ECO:0007669"/>
    <property type="project" value="InterPro"/>
</dbReference>
<dbReference type="AlphaFoldDB" id="A0AAD5LYG6"/>
<evidence type="ECO:0000256" key="7">
    <source>
        <dbReference type="PROSITE-ProRule" id="PRU00322"/>
    </source>
</evidence>
<keyword evidence="12" id="KW-1185">Reference proteome</keyword>
<evidence type="ECO:0000259" key="10">
    <source>
        <dbReference type="PROSITE" id="PS50199"/>
    </source>
</evidence>
<dbReference type="Proteomes" id="UP001209570">
    <property type="component" value="Unassembled WGS sequence"/>
</dbReference>
<dbReference type="SMART" id="SM00547">
    <property type="entry name" value="ZnF_RBZ"/>
    <property type="match status" value="1"/>
</dbReference>
<dbReference type="GO" id="GO:0008270">
    <property type="term" value="F:zinc ion binding"/>
    <property type="evidence" value="ECO:0007669"/>
    <property type="project" value="UniProtKB-KW"/>
</dbReference>
<dbReference type="PANTHER" id="PTHR23238">
    <property type="entry name" value="RNA BINDING PROTEIN"/>
    <property type="match status" value="1"/>
</dbReference>
<evidence type="ECO:0000256" key="9">
    <source>
        <dbReference type="SAM" id="SignalP"/>
    </source>
</evidence>
<reference evidence="11" key="1">
    <citation type="submission" date="2021-12" db="EMBL/GenBank/DDBJ databases">
        <title>Prjna785345.</title>
        <authorList>
            <person name="Rujirawat T."/>
            <person name="Krajaejun T."/>
        </authorList>
    </citation>
    <scope>NUCLEOTIDE SEQUENCE</scope>
    <source>
        <strain evidence="11">Pi057C3</strain>
    </source>
</reference>
<keyword evidence="2" id="KW-0479">Metal-binding</keyword>
<dbReference type="InterPro" id="IPR036443">
    <property type="entry name" value="Znf_RanBP2_sf"/>
</dbReference>
<dbReference type="Gene3D" id="4.10.1060.10">
    <property type="entry name" value="Zinc finger, RanBP2-type"/>
    <property type="match status" value="1"/>
</dbReference>
<feature type="domain" description="RanBP2-type" evidence="10">
    <location>
        <begin position="288"/>
        <end position="319"/>
    </location>
</feature>
<evidence type="ECO:0000256" key="4">
    <source>
        <dbReference type="ARBA" id="ARBA00022833"/>
    </source>
</evidence>
<keyword evidence="3 7" id="KW-0863">Zinc-finger</keyword>
<evidence type="ECO:0000256" key="3">
    <source>
        <dbReference type="ARBA" id="ARBA00022771"/>
    </source>
</evidence>
<keyword evidence="4" id="KW-0862">Zinc</keyword>
<name>A0AAD5LYG6_PYTIN</name>
<organism evidence="11 12">
    <name type="scientific">Pythium insidiosum</name>
    <name type="common">Pythiosis disease agent</name>
    <dbReference type="NCBI Taxonomy" id="114742"/>
    <lineage>
        <taxon>Eukaryota</taxon>
        <taxon>Sar</taxon>
        <taxon>Stramenopiles</taxon>
        <taxon>Oomycota</taxon>
        <taxon>Peronosporomycetes</taxon>
        <taxon>Pythiales</taxon>
        <taxon>Pythiaceae</taxon>
        <taxon>Pythium</taxon>
    </lineage>
</organism>
<gene>
    <name evidence="11" type="ORF">P43SY_000177</name>
</gene>
<evidence type="ECO:0000313" key="11">
    <source>
        <dbReference type="EMBL" id="KAJ0397653.1"/>
    </source>
</evidence>
<evidence type="ECO:0000313" key="12">
    <source>
        <dbReference type="Proteomes" id="UP001209570"/>
    </source>
</evidence>
<keyword evidence="5" id="KW-0694">RNA-binding</keyword>
<comment type="subcellular location">
    <subcellularLocation>
        <location evidence="1">Nucleus</location>
    </subcellularLocation>
</comment>
<dbReference type="EMBL" id="JAKCXM010000243">
    <property type="protein sequence ID" value="KAJ0397653.1"/>
    <property type="molecule type" value="Genomic_DNA"/>
</dbReference>
<proteinExistence type="predicted"/>
<feature type="signal peptide" evidence="9">
    <location>
        <begin position="1"/>
        <end position="23"/>
    </location>
</feature>
<dbReference type="GO" id="GO:0005634">
    <property type="term" value="C:nucleus"/>
    <property type="evidence" value="ECO:0007669"/>
    <property type="project" value="UniProtKB-SubCell"/>
</dbReference>
<dbReference type="InterPro" id="IPR034870">
    <property type="entry name" value="TET_fam"/>
</dbReference>
<dbReference type="GO" id="GO:0003723">
    <property type="term" value="F:RNA binding"/>
    <property type="evidence" value="ECO:0007669"/>
    <property type="project" value="UniProtKB-KW"/>
</dbReference>
<dbReference type="InterPro" id="IPR001876">
    <property type="entry name" value="Znf_RanBP2"/>
</dbReference>
<comment type="caution">
    <text evidence="11">The sequence shown here is derived from an EMBL/GenBank/DDBJ whole genome shotgun (WGS) entry which is preliminary data.</text>
</comment>
<evidence type="ECO:0000256" key="6">
    <source>
        <dbReference type="ARBA" id="ARBA00023242"/>
    </source>
</evidence>
<accession>A0AAD5LYG6</accession>
<sequence>MKTSVLALLPVVALAAALLGADASSDVTCSSLNGPFCHGVSRDLARPARHAMLNLDRDREETKRLDFAKRIKVENVLKQYQLDAVQAESEELTQDEVMERLETLLDETAALLSELITPEEESPVVGSFAFSNQGDTFEQLEKMDGKELKEFFELAYDEVIRSWEYTLEDMSPEISQGLRRSIDNMKAVKDHATYNFQLLDDVTKSSITRRFRDHRLVEVQRAFERLITARHDAERQVAFEMAIFVFQLADADADAAASSRAKKTQEITTMFGGGTGRNGGGARAPTLTDGNWACPNPGCGNVNWERRSECNICKSPKPGMPGLDEKRDGAGGGFNERQERVASAKTEVDEDGYDDFGMKKKPASLQWTRLEMR</sequence>